<accession>A0ABY3XHR1</accession>
<protein>
    <recommendedName>
        <fullName evidence="3">DUF4375 domain-containing protein</fullName>
    </recommendedName>
</protein>
<sequence length="192" mass="20628">MPLGIPDDEYGPPPADLAALLRLNAAQDDGLDEALSELGCRLLAPDDAPTLLNPGSYMSQDELDDPSIAAGIVATEQVCALISFFVEDEESNLFGYWHGPEGAALADAAIVKYDNEGQFALLQGRGLVEALIGDRVFDDDEAFAEHAERFDELGIAVANRSWESLASPNPATKPDELHTVLYQHAEADRTST</sequence>
<gene>
    <name evidence="1" type="ORF">MOV92_07920</name>
</gene>
<dbReference type="EMBL" id="CP093547">
    <property type="protein sequence ID" value="UNP31161.1"/>
    <property type="molecule type" value="Genomic_DNA"/>
</dbReference>
<dbReference type="Proteomes" id="UP000829194">
    <property type="component" value="Chromosome"/>
</dbReference>
<dbReference type="RefSeq" id="WP_057942328.1">
    <property type="nucleotide sequence ID" value="NZ_CP011131.1"/>
</dbReference>
<proteinExistence type="predicted"/>
<evidence type="ECO:0000313" key="2">
    <source>
        <dbReference type="Proteomes" id="UP000829194"/>
    </source>
</evidence>
<evidence type="ECO:0000313" key="1">
    <source>
        <dbReference type="EMBL" id="UNP31161.1"/>
    </source>
</evidence>
<name>A0ABY3XHR1_9GAMM</name>
<reference evidence="1 2" key="1">
    <citation type="submission" date="2022-03" db="EMBL/GenBank/DDBJ databases">
        <title>Complete genome sequence of Lysobacter capsici VKM B-2533 and Lysobacter gummosus 10.1.1, promising sources of lytic agents.</title>
        <authorList>
            <person name="Tarlachkov S.V."/>
            <person name="Kudryakova I.V."/>
            <person name="Afoshin A.S."/>
            <person name="Leontyevskaya E.A."/>
            <person name="Leontyevskaya N.V."/>
        </authorList>
    </citation>
    <scope>NUCLEOTIDE SEQUENCE [LARGE SCALE GENOMIC DNA]</scope>
    <source>
        <strain evidence="1 2">10.1.1</strain>
    </source>
</reference>
<evidence type="ECO:0008006" key="3">
    <source>
        <dbReference type="Google" id="ProtNLM"/>
    </source>
</evidence>
<keyword evidence="2" id="KW-1185">Reference proteome</keyword>
<organism evidence="1 2">
    <name type="scientific">Lysobacter gummosus</name>
    <dbReference type="NCBI Taxonomy" id="262324"/>
    <lineage>
        <taxon>Bacteria</taxon>
        <taxon>Pseudomonadati</taxon>
        <taxon>Pseudomonadota</taxon>
        <taxon>Gammaproteobacteria</taxon>
        <taxon>Lysobacterales</taxon>
        <taxon>Lysobacteraceae</taxon>
        <taxon>Lysobacter</taxon>
    </lineage>
</organism>